<dbReference type="OrthoDB" id="9811308at2"/>
<evidence type="ECO:0000256" key="1">
    <source>
        <dbReference type="SAM" id="Phobius"/>
    </source>
</evidence>
<keyword evidence="1" id="KW-1133">Transmembrane helix</keyword>
<evidence type="ECO:0000313" key="2">
    <source>
        <dbReference type="EMBL" id="SHI40994.1"/>
    </source>
</evidence>
<feature type="transmembrane region" description="Helical" evidence="1">
    <location>
        <begin position="78"/>
        <end position="100"/>
    </location>
</feature>
<dbReference type="Pfam" id="PF05437">
    <property type="entry name" value="AzlD"/>
    <property type="match status" value="1"/>
</dbReference>
<accession>A0A1M6AWX0</accession>
<reference evidence="2 3" key="1">
    <citation type="submission" date="2016-11" db="EMBL/GenBank/DDBJ databases">
        <authorList>
            <person name="Jaros S."/>
            <person name="Januszkiewicz K."/>
            <person name="Wedrychowicz H."/>
        </authorList>
    </citation>
    <scope>NUCLEOTIDE SEQUENCE [LARGE SCALE GENOMIC DNA]</scope>
    <source>
        <strain evidence="2 3">DSM 17477</strain>
    </source>
</reference>
<feature type="transmembrane region" description="Helical" evidence="1">
    <location>
        <begin position="38"/>
        <end position="58"/>
    </location>
</feature>
<protein>
    <submittedName>
        <fullName evidence="2">Branched-chain amino acid transport protein (AzlD)</fullName>
    </submittedName>
</protein>
<keyword evidence="1" id="KW-0812">Transmembrane</keyword>
<dbReference type="InterPro" id="IPR008407">
    <property type="entry name" value="Brnchd-chn_aa_trnsp_AzlD"/>
</dbReference>
<dbReference type="RefSeq" id="WP_073045946.1">
    <property type="nucleotide sequence ID" value="NZ_FQZL01000004.1"/>
</dbReference>
<dbReference type="AlphaFoldDB" id="A0A1M6AWX0"/>
<dbReference type="Proteomes" id="UP000184052">
    <property type="component" value="Unassembled WGS sequence"/>
</dbReference>
<keyword evidence="1" id="KW-0472">Membrane</keyword>
<evidence type="ECO:0000313" key="3">
    <source>
        <dbReference type="Proteomes" id="UP000184052"/>
    </source>
</evidence>
<name>A0A1M6AWX0_9FIRM</name>
<sequence length="101" mass="10843">MNNIMFIILGMMIATYLPRLVPFMLISGKPLPLKVKRFLEYVPYTALGALIIPGALGAVPERPVASVLGLGFAVAYSYLRGGIIVTVAGSIATVYLVLVYL</sequence>
<dbReference type="EMBL" id="FQZL01000004">
    <property type="protein sequence ID" value="SHI40994.1"/>
    <property type="molecule type" value="Genomic_DNA"/>
</dbReference>
<keyword evidence="3" id="KW-1185">Reference proteome</keyword>
<organism evidence="2 3">
    <name type="scientific">Dethiosulfatibacter aminovorans DSM 17477</name>
    <dbReference type="NCBI Taxonomy" id="1121476"/>
    <lineage>
        <taxon>Bacteria</taxon>
        <taxon>Bacillati</taxon>
        <taxon>Bacillota</taxon>
        <taxon>Tissierellia</taxon>
        <taxon>Dethiosulfatibacter</taxon>
    </lineage>
</organism>
<proteinExistence type="predicted"/>
<feature type="transmembrane region" description="Helical" evidence="1">
    <location>
        <begin position="6"/>
        <end position="26"/>
    </location>
</feature>
<gene>
    <name evidence="2" type="ORF">SAMN02745751_00279</name>
</gene>
<dbReference type="STRING" id="1121476.SAMN02745751_00279"/>